<accession>A0ABN0BRD6</accession>
<reference evidence="1 2" key="1">
    <citation type="submission" date="2008-12" db="EMBL/GenBank/DDBJ databases">
        <title>Annotation of Bacteroides fragilis strain 3_1_12.</title>
        <authorList>
            <consortium name="The Broad Institute Genome Sequencing Platform"/>
            <person name="Ward D."/>
            <person name="Young S.K."/>
            <person name="Kodira C.D."/>
            <person name="Zeng Q."/>
            <person name="Koehrsen M."/>
            <person name="Alvarado L."/>
            <person name="Berlin A."/>
            <person name="Borenstein D."/>
            <person name="Chen Z."/>
            <person name="Engels R."/>
            <person name="Freedman E."/>
            <person name="Gellesch M."/>
            <person name="Goldberg J."/>
            <person name="Griggs A."/>
            <person name="Gujja S."/>
            <person name="Heiman D."/>
            <person name="Hepburn T."/>
            <person name="Howarth C."/>
            <person name="Jen D."/>
            <person name="Larson L."/>
            <person name="Lewis B."/>
            <person name="Mehta T."/>
            <person name="Park D."/>
            <person name="Pearson M."/>
            <person name="Roberts A."/>
            <person name="Saif S."/>
            <person name="Shea T."/>
            <person name="Shenoy N."/>
            <person name="Sisk P."/>
            <person name="Stolte C."/>
            <person name="Sykes S."/>
            <person name="Walk T."/>
            <person name="White J."/>
            <person name="Yandava C."/>
            <person name="Allen-Vercoe E."/>
            <person name="Strauss J."/>
            <person name="Ambrose C."/>
            <person name="Lander E."/>
            <person name="Nusbaum C."/>
            <person name="Galagan J."/>
            <person name="Birren B."/>
        </authorList>
    </citation>
    <scope>NUCLEOTIDE SEQUENCE [LARGE SCALE GENOMIC DNA]</scope>
    <source>
        <strain evidence="1 2">3_1_12</strain>
    </source>
</reference>
<dbReference type="EMBL" id="EQ973217">
    <property type="protein sequence ID" value="EFR55456.1"/>
    <property type="molecule type" value="Genomic_DNA"/>
</dbReference>
<evidence type="ECO:0000313" key="2">
    <source>
        <dbReference type="Proteomes" id="UP000005101"/>
    </source>
</evidence>
<organism evidence="1 2">
    <name type="scientific">Bacteroides fragilis 3_1_12</name>
    <dbReference type="NCBI Taxonomy" id="457424"/>
    <lineage>
        <taxon>Bacteria</taxon>
        <taxon>Pseudomonadati</taxon>
        <taxon>Bacteroidota</taxon>
        <taxon>Bacteroidia</taxon>
        <taxon>Bacteroidales</taxon>
        <taxon>Bacteroidaceae</taxon>
        <taxon>Bacteroides</taxon>
    </lineage>
</organism>
<sequence>MSFRRRDMPNAAMFFQKNHLSLPKYVKSRIWNWNFNNLLLRCAG</sequence>
<dbReference type="Proteomes" id="UP000005101">
    <property type="component" value="Unassembled WGS sequence"/>
</dbReference>
<keyword evidence="2" id="KW-1185">Reference proteome</keyword>
<proteinExistence type="predicted"/>
<evidence type="ECO:0000313" key="1">
    <source>
        <dbReference type="EMBL" id="EFR55456.1"/>
    </source>
</evidence>
<name>A0ABN0BRD6_BACFG</name>
<evidence type="ECO:0008006" key="3">
    <source>
        <dbReference type="Google" id="ProtNLM"/>
    </source>
</evidence>
<protein>
    <recommendedName>
        <fullName evidence="3">Transposase</fullName>
    </recommendedName>
</protein>
<gene>
    <name evidence="1" type="ORF">BFAG_04154</name>
</gene>